<gene>
    <name evidence="1" type="ORF">ACFSW5_22550</name>
</gene>
<dbReference type="InterPro" id="IPR038559">
    <property type="entry name" value="XkdN-like_sf"/>
</dbReference>
<keyword evidence="2" id="KW-1185">Reference proteome</keyword>
<dbReference type="RefSeq" id="WP_379278337.1">
    <property type="nucleotide sequence ID" value="NZ_JBHUGT010000045.1"/>
</dbReference>
<dbReference type="EMBL" id="JBHUMY010000038">
    <property type="protein sequence ID" value="MFD2663042.1"/>
    <property type="molecule type" value="Genomic_DNA"/>
</dbReference>
<organism evidence="1 2">
    <name type="scientific">Paenibacillus thailandensis</name>
    <dbReference type="NCBI Taxonomy" id="393250"/>
    <lineage>
        <taxon>Bacteria</taxon>
        <taxon>Bacillati</taxon>
        <taxon>Bacillota</taxon>
        <taxon>Bacilli</taxon>
        <taxon>Bacillales</taxon>
        <taxon>Paenibacillaceae</taxon>
        <taxon>Paenibacillus</taxon>
    </lineage>
</organism>
<accession>A0ABW5R2V0</accession>
<comment type="caution">
    <text evidence="1">The sequence shown here is derived from an EMBL/GenBank/DDBJ whole genome shotgun (WGS) entry which is preliminary data.</text>
</comment>
<reference evidence="2" key="1">
    <citation type="journal article" date="2019" name="Int. J. Syst. Evol. Microbiol.">
        <title>The Global Catalogue of Microorganisms (GCM) 10K type strain sequencing project: providing services to taxonomists for standard genome sequencing and annotation.</title>
        <authorList>
            <consortium name="The Broad Institute Genomics Platform"/>
            <consortium name="The Broad Institute Genome Sequencing Center for Infectious Disease"/>
            <person name="Wu L."/>
            <person name="Ma J."/>
        </authorList>
    </citation>
    <scope>NUCLEOTIDE SEQUENCE [LARGE SCALE GENOMIC DNA]</scope>
    <source>
        <strain evidence="2">TISTR 1827</strain>
    </source>
</reference>
<proteinExistence type="predicted"/>
<protein>
    <submittedName>
        <fullName evidence="1">Uncharacterized protein</fullName>
    </submittedName>
</protein>
<dbReference type="Gene3D" id="3.30.2220.30">
    <property type="match status" value="1"/>
</dbReference>
<evidence type="ECO:0000313" key="2">
    <source>
        <dbReference type="Proteomes" id="UP001597493"/>
    </source>
</evidence>
<dbReference type="Proteomes" id="UP001597493">
    <property type="component" value="Unassembled WGS sequence"/>
</dbReference>
<evidence type="ECO:0000313" key="1">
    <source>
        <dbReference type="EMBL" id="MFD2663042.1"/>
    </source>
</evidence>
<name>A0ABW5R2V0_9BACL</name>
<sequence>MANKKRDVKLTLNDIIAKKLEVKNKRNKKMEYYIEALEGEVTVTVPEDEYILKTIDMIKDGEDMVTVAEAYEYLIYNSVDIFRNVELHKAYEIEIGQDIVKELLTIGERLDLGSEIISLSGLDQVQERVKK</sequence>